<sequence length="152" mass="16131">MSLFSQALIAAVLAMCSAPTAAQNAPAPDTGSPQAAAASQEAAMARFPLVYVVRYRPGPAYQAEKPLLRQNLRDHEVYMRRQTEAGVIIAAGPTFDEAGGLVLIKAASRQEAEAFIRTDPAVIAGVFAGEATDWRPVFDAGAIFRSAQRPSN</sequence>
<keyword evidence="2" id="KW-0732">Signal</keyword>
<comment type="similarity">
    <text evidence="1">Belongs to the YciI family.</text>
</comment>
<proteinExistence type="inferred from homology"/>
<name>A0A839ZZ47_9CAUL</name>
<evidence type="ECO:0000256" key="2">
    <source>
        <dbReference type="SAM" id="SignalP"/>
    </source>
</evidence>
<gene>
    <name evidence="4" type="ORF">GGQ61_001338</name>
</gene>
<evidence type="ECO:0000313" key="5">
    <source>
        <dbReference type="Proteomes" id="UP000530564"/>
    </source>
</evidence>
<dbReference type="AlphaFoldDB" id="A0A839ZZ47"/>
<reference evidence="4 5" key="1">
    <citation type="submission" date="2020-08" db="EMBL/GenBank/DDBJ databases">
        <title>Genomic Encyclopedia of Type Strains, Phase IV (KMG-IV): sequencing the most valuable type-strain genomes for metagenomic binning, comparative biology and taxonomic classification.</title>
        <authorList>
            <person name="Goeker M."/>
        </authorList>
    </citation>
    <scope>NUCLEOTIDE SEQUENCE [LARGE SCALE GENOMIC DNA]</scope>
    <source>
        <strain evidence="4 5">DSM 21793</strain>
    </source>
</reference>
<keyword evidence="5" id="KW-1185">Reference proteome</keyword>
<protein>
    <submittedName>
        <fullName evidence="4">Uncharacterized protein YciI</fullName>
    </submittedName>
</protein>
<dbReference type="Proteomes" id="UP000530564">
    <property type="component" value="Unassembled WGS sequence"/>
</dbReference>
<dbReference type="RefSeq" id="WP_183770907.1">
    <property type="nucleotide sequence ID" value="NZ_JACIDK010000002.1"/>
</dbReference>
<dbReference type="InterPro" id="IPR005545">
    <property type="entry name" value="YCII"/>
</dbReference>
<dbReference type="Gene3D" id="3.30.70.1060">
    <property type="entry name" value="Dimeric alpha+beta barrel"/>
    <property type="match status" value="1"/>
</dbReference>
<dbReference type="EMBL" id="JACIDK010000002">
    <property type="protein sequence ID" value="MBB3890621.1"/>
    <property type="molecule type" value="Genomic_DNA"/>
</dbReference>
<accession>A0A839ZZ47</accession>
<dbReference type="PANTHER" id="PTHR37828">
    <property type="entry name" value="GSR2449 PROTEIN"/>
    <property type="match status" value="1"/>
</dbReference>
<feature type="domain" description="YCII-related" evidence="3">
    <location>
        <begin position="66"/>
        <end position="128"/>
    </location>
</feature>
<dbReference type="Pfam" id="PF03795">
    <property type="entry name" value="YCII"/>
    <property type="match status" value="1"/>
</dbReference>
<dbReference type="InterPro" id="IPR011008">
    <property type="entry name" value="Dimeric_a/b-barrel"/>
</dbReference>
<feature type="chain" id="PRO_5032829138" evidence="2">
    <location>
        <begin position="23"/>
        <end position="152"/>
    </location>
</feature>
<organism evidence="4 5">
    <name type="scientific">Phenylobacterium haematophilum</name>
    <dbReference type="NCBI Taxonomy" id="98513"/>
    <lineage>
        <taxon>Bacteria</taxon>
        <taxon>Pseudomonadati</taxon>
        <taxon>Pseudomonadota</taxon>
        <taxon>Alphaproteobacteria</taxon>
        <taxon>Caulobacterales</taxon>
        <taxon>Caulobacteraceae</taxon>
        <taxon>Phenylobacterium</taxon>
    </lineage>
</organism>
<dbReference type="PANTHER" id="PTHR37828:SF1">
    <property type="entry name" value="YCII-RELATED DOMAIN-CONTAINING PROTEIN"/>
    <property type="match status" value="1"/>
</dbReference>
<feature type="signal peptide" evidence="2">
    <location>
        <begin position="1"/>
        <end position="22"/>
    </location>
</feature>
<evidence type="ECO:0000256" key="1">
    <source>
        <dbReference type="ARBA" id="ARBA00007689"/>
    </source>
</evidence>
<evidence type="ECO:0000259" key="3">
    <source>
        <dbReference type="Pfam" id="PF03795"/>
    </source>
</evidence>
<evidence type="ECO:0000313" key="4">
    <source>
        <dbReference type="EMBL" id="MBB3890621.1"/>
    </source>
</evidence>
<dbReference type="SUPFAM" id="SSF54909">
    <property type="entry name" value="Dimeric alpha+beta barrel"/>
    <property type="match status" value="1"/>
</dbReference>
<comment type="caution">
    <text evidence="4">The sequence shown here is derived from an EMBL/GenBank/DDBJ whole genome shotgun (WGS) entry which is preliminary data.</text>
</comment>